<proteinExistence type="predicted"/>
<dbReference type="EnsemblProtists" id="EKX44010">
    <property type="protein sequence ID" value="EKX44010"/>
    <property type="gene ID" value="GUITHDRAFT_110115"/>
</dbReference>
<gene>
    <name evidence="2" type="ORF">GUITHDRAFT_110115</name>
</gene>
<evidence type="ECO:0000313" key="2">
    <source>
        <dbReference type="EMBL" id="EKX44010.1"/>
    </source>
</evidence>
<dbReference type="AlphaFoldDB" id="L1J7F2"/>
<feature type="region of interest" description="Disordered" evidence="1">
    <location>
        <begin position="25"/>
        <end position="44"/>
    </location>
</feature>
<name>L1J7F2_GUITC</name>
<accession>L1J7F2</accession>
<reference evidence="4" key="2">
    <citation type="submission" date="2012-11" db="EMBL/GenBank/DDBJ databases">
        <authorList>
            <person name="Kuo A."/>
            <person name="Curtis B.A."/>
            <person name="Tanifuji G."/>
            <person name="Burki F."/>
            <person name="Gruber A."/>
            <person name="Irimia M."/>
            <person name="Maruyama S."/>
            <person name="Arias M.C."/>
            <person name="Ball S.G."/>
            <person name="Gile G.H."/>
            <person name="Hirakawa Y."/>
            <person name="Hopkins J.F."/>
            <person name="Rensing S.A."/>
            <person name="Schmutz J."/>
            <person name="Symeonidi A."/>
            <person name="Elias M."/>
            <person name="Eveleigh R.J."/>
            <person name="Herman E.K."/>
            <person name="Klute M.J."/>
            <person name="Nakayama T."/>
            <person name="Obornik M."/>
            <person name="Reyes-Prieto A."/>
            <person name="Armbrust E.V."/>
            <person name="Aves S.J."/>
            <person name="Beiko R.G."/>
            <person name="Coutinho P."/>
            <person name="Dacks J.B."/>
            <person name="Durnford D.G."/>
            <person name="Fast N.M."/>
            <person name="Green B.R."/>
            <person name="Grisdale C."/>
            <person name="Hempe F."/>
            <person name="Henrissat B."/>
            <person name="Hoppner M.P."/>
            <person name="Ishida K.-I."/>
            <person name="Kim E."/>
            <person name="Koreny L."/>
            <person name="Kroth P.G."/>
            <person name="Liu Y."/>
            <person name="Malik S.-B."/>
            <person name="Maier U.G."/>
            <person name="McRose D."/>
            <person name="Mock T."/>
            <person name="Neilson J.A."/>
            <person name="Onodera N.T."/>
            <person name="Poole A.M."/>
            <person name="Pritham E.J."/>
            <person name="Richards T.A."/>
            <person name="Rocap G."/>
            <person name="Roy S.W."/>
            <person name="Sarai C."/>
            <person name="Schaack S."/>
            <person name="Shirato S."/>
            <person name="Slamovits C.H."/>
            <person name="Spencer D.F."/>
            <person name="Suzuki S."/>
            <person name="Worden A.Z."/>
            <person name="Zauner S."/>
            <person name="Barry K."/>
            <person name="Bell C."/>
            <person name="Bharti A.K."/>
            <person name="Crow J.A."/>
            <person name="Grimwood J."/>
            <person name="Kramer R."/>
            <person name="Lindquist E."/>
            <person name="Lucas S."/>
            <person name="Salamov A."/>
            <person name="McFadden G.I."/>
            <person name="Lane C.E."/>
            <person name="Keeling P.J."/>
            <person name="Gray M.W."/>
            <person name="Grigoriev I.V."/>
            <person name="Archibald J.M."/>
        </authorList>
    </citation>
    <scope>NUCLEOTIDE SEQUENCE</scope>
    <source>
        <strain evidence="4">CCMP2712</strain>
    </source>
</reference>
<dbReference type="PaxDb" id="55529-EKX44010"/>
<dbReference type="RefSeq" id="XP_005830990.1">
    <property type="nucleotide sequence ID" value="XM_005830933.1"/>
</dbReference>
<dbReference type="GeneID" id="17300600"/>
<dbReference type="HOGENOM" id="CLU_3000487_0_0_1"/>
<reference evidence="3" key="3">
    <citation type="submission" date="2016-03" db="UniProtKB">
        <authorList>
            <consortium name="EnsemblProtists"/>
        </authorList>
    </citation>
    <scope>IDENTIFICATION</scope>
</reference>
<evidence type="ECO:0000313" key="4">
    <source>
        <dbReference type="Proteomes" id="UP000011087"/>
    </source>
</evidence>
<evidence type="ECO:0000313" key="3">
    <source>
        <dbReference type="EnsemblProtists" id="EKX44010"/>
    </source>
</evidence>
<evidence type="ECO:0000256" key="1">
    <source>
        <dbReference type="SAM" id="MobiDB-lite"/>
    </source>
</evidence>
<reference evidence="2 4" key="1">
    <citation type="journal article" date="2012" name="Nature">
        <title>Algal genomes reveal evolutionary mosaicism and the fate of nucleomorphs.</title>
        <authorList>
            <consortium name="DOE Joint Genome Institute"/>
            <person name="Curtis B.A."/>
            <person name="Tanifuji G."/>
            <person name="Burki F."/>
            <person name="Gruber A."/>
            <person name="Irimia M."/>
            <person name="Maruyama S."/>
            <person name="Arias M.C."/>
            <person name="Ball S.G."/>
            <person name="Gile G.H."/>
            <person name="Hirakawa Y."/>
            <person name="Hopkins J.F."/>
            <person name="Kuo A."/>
            <person name="Rensing S.A."/>
            <person name="Schmutz J."/>
            <person name="Symeonidi A."/>
            <person name="Elias M."/>
            <person name="Eveleigh R.J."/>
            <person name="Herman E.K."/>
            <person name="Klute M.J."/>
            <person name="Nakayama T."/>
            <person name="Obornik M."/>
            <person name="Reyes-Prieto A."/>
            <person name="Armbrust E.V."/>
            <person name="Aves S.J."/>
            <person name="Beiko R.G."/>
            <person name="Coutinho P."/>
            <person name="Dacks J.B."/>
            <person name="Durnford D.G."/>
            <person name="Fast N.M."/>
            <person name="Green B.R."/>
            <person name="Grisdale C.J."/>
            <person name="Hempel F."/>
            <person name="Henrissat B."/>
            <person name="Hoppner M.P."/>
            <person name="Ishida K."/>
            <person name="Kim E."/>
            <person name="Koreny L."/>
            <person name="Kroth P.G."/>
            <person name="Liu Y."/>
            <person name="Malik S.B."/>
            <person name="Maier U.G."/>
            <person name="McRose D."/>
            <person name="Mock T."/>
            <person name="Neilson J.A."/>
            <person name="Onodera N.T."/>
            <person name="Poole A.M."/>
            <person name="Pritham E.J."/>
            <person name="Richards T.A."/>
            <person name="Rocap G."/>
            <person name="Roy S.W."/>
            <person name="Sarai C."/>
            <person name="Schaack S."/>
            <person name="Shirato S."/>
            <person name="Slamovits C.H."/>
            <person name="Spencer D.F."/>
            <person name="Suzuki S."/>
            <person name="Worden A.Z."/>
            <person name="Zauner S."/>
            <person name="Barry K."/>
            <person name="Bell C."/>
            <person name="Bharti A.K."/>
            <person name="Crow J.A."/>
            <person name="Grimwood J."/>
            <person name="Kramer R."/>
            <person name="Lindquist E."/>
            <person name="Lucas S."/>
            <person name="Salamov A."/>
            <person name="McFadden G.I."/>
            <person name="Lane C.E."/>
            <person name="Keeling P.J."/>
            <person name="Gray M.W."/>
            <person name="Grigoriev I.V."/>
            <person name="Archibald J.M."/>
        </authorList>
    </citation>
    <scope>NUCLEOTIDE SEQUENCE</scope>
    <source>
        <strain evidence="2 4">CCMP2712</strain>
    </source>
</reference>
<organism evidence="2">
    <name type="scientific">Guillardia theta (strain CCMP2712)</name>
    <name type="common">Cryptophyte</name>
    <dbReference type="NCBI Taxonomy" id="905079"/>
    <lineage>
        <taxon>Eukaryota</taxon>
        <taxon>Cryptophyceae</taxon>
        <taxon>Pyrenomonadales</taxon>
        <taxon>Geminigeraceae</taxon>
        <taxon>Guillardia</taxon>
    </lineage>
</organism>
<sequence>MLNQASDDSFPPAYFYTQPGATGPGTYDNMAPQSWQDGSAVTGDLYDPHQQTFDQPGNAIHNRVMLWQA</sequence>
<dbReference type="Proteomes" id="UP000011087">
    <property type="component" value="Unassembled WGS sequence"/>
</dbReference>
<protein>
    <submittedName>
        <fullName evidence="2 3">Uncharacterized protein</fullName>
    </submittedName>
</protein>
<dbReference type="EMBL" id="JH993007">
    <property type="protein sequence ID" value="EKX44010.1"/>
    <property type="molecule type" value="Genomic_DNA"/>
</dbReference>
<keyword evidence="4" id="KW-1185">Reference proteome</keyword>
<dbReference type="KEGG" id="gtt:GUITHDRAFT_110115"/>